<accession>A0ABP5NG48</accession>
<evidence type="ECO:0000256" key="9">
    <source>
        <dbReference type="ARBA" id="ARBA00023295"/>
    </source>
</evidence>
<reference evidence="15" key="1">
    <citation type="journal article" date="2019" name="Int. J. Syst. Evol. Microbiol.">
        <title>The Global Catalogue of Microorganisms (GCM) 10K type strain sequencing project: providing services to taxonomists for standard genome sequencing and annotation.</title>
        <authorList>
            <consortium name="The Broad Institute Genomics Platform"/>
            <consortium name="The Broad Institute Genome Sequencing Center for Infectious Disease"/>
            <person name="Wu L."/>
            <person name="Ma J."/>
        </authorList>
    </citation>
    <scope>NUCLEOTIDE SEQUENCE [LARGE SCALE GENOMIC DNA]</scope>
    <source>
        <strain evidence="15">JCM 16034</strain>
    </source>
</reference>
<keyword evidence="6" id="KW-0963">Cytoplasm</keyword>
<dbReference type="EC" id="3.2.1.141" evidence="4 11"/>
<dbReference type="SMART" id="SM00642">
    <property type="entry name" value="Aamy"/>
    <property type="match status" value="1"/>
</dbReference>
<dbReference type="InterPro" id="IPR017853">
    <property type="entry name" value="GH"/>
</dbReference>
<keyword evidence="15" id="KW-1185">Reference proteome</keyword>
<dbReference type="InterPro" id="IPR012768">
    <property type="entry name" value="Trehalose_TreZ"/>
</dbReference>
<dbReference type="CDD" id="cd11325">
    <property type="entry name" value="AmyAc_GTHase"/>
    <property type="match status" value="1"/>
</dbReference>
<evidence type="ECO:0000256" key="12">
    <source>
        <dbReference type="SAM" id="MobiDB-lite"/>
    </source>
</evidence>
<evidence type="ECO:0000313" key="14">
    <source>
        <dbReference type="EMBL" id="GAA2198547.1"/>
    </source>
</evidence>
<evidence type="ECO:0000256" key="7">
    <source>
        <dbReference type="ARBA" id="ARBA00022801"/>
    </source>
</evidence>
<evidence type="ECO:0000256" key="8">
    <source>
        <dbReference type="ARBA" id="ARBA00023277"/>
    </source>
</evidence>
<dbReference type="PANTHER" id="PTHR43651:SF11">
    <property type="entry name" value="MALTO-OLIGOSYLTREHALOSE TREHALOHYDROLASE"/>
    <property type="match status" value="1"/>
</dbReference>
<feature type="domain" description="Glycosyl hydrolase family 13 catalytic" evidence="13">
    <location>
        <begin position="130"/>
        <end position="475"/>
    </location>
</feature>
<dbReference type="InterPro" id="IPR044901">
    <property type="entry name" value="Trehalose_TreZ_E-set_sf"/>
</dbReference>
<dbReference type="Proteomes" id="UP001500432">
    <property type="component" value="Unassembled WGS sequence"/>
</dbReference>
<comment type="caution">
    <text evidence="14">The sequence shown here is derived from an EMBL/GenBank/DDBJ whole genome shotgun (WGS) entry which is preliminary data.</text>
</comment>
<evidence type="ECO:0000256" key="11">
    <source>
        <dbReference type="NCBIfam" id="TIGR02402"/>
    </source>
</evidence>
<dbReference type="InterPro" id="IPR014756">
    <property type="entry name" value="Ig_E-set"/>
</dbReference>
<evidence type="ECO:0000256" key="2">
    <source>
        <dbReference type="ARBA" id="ARBA00005199"/>
    </source>
</evidence>
<keyword evidence="8" id="KW-0119">Carbohydrate metabolism</keyword>
<dbReference type="Gene3D" id="3.20.20.80">
    <property type="entry name" value="Glycosidases"/>
    <property type="match status" value="1"/>
</dbReference>
<dbReference type="NCBIfam" id="TIGR02402">
    <property type="entry name" value="trehalose_TreZ"/>
    <property type="match status" value="1"/>
</dbReference>
<gene>
    <name evidence="14" type="primary">treZ</name>
    <name evidence="14" type="ORF">GCM10009849_11620</name>
</gene>
<organism evidence="14 15">
    <name type="scientific">Sinomonas flava</name>
    <dbReference type="NCBI Taxonomy" id="496857"/>
    <lineage>
        <taxon>Bacteria</taxon>
        <taxon>Bacillati</taxon>
        <taxon>Actinomycetota</taxon>
        <taxon>Actinomycetes</taxon>
        <taxon>Micrococcales</taxon>
        <taxon>Micrococcaceae</taxon>
        <taxon>Sinomonas</taxon>
    </lineage>
</organism>
<sequence>MVERSAAESKPPLGSVWAPAPEDLELVLGDERIELEPVPTGPAKESDPTGGPGSGWWAPPAADRDRVARALAAGERYGYIVDGAGPFPDPRSRRQPEGVHALSAGFDPHAHEWADEGWAGRELAGSVVYELHVGTFTPEGTLDAAAARLPYLAELGVGFVELLPVNGFNGPYNWGYDGVLWYTVHEGYGGPAAYQRFVDAAHAAGIAVVQDVVYNHLGPSGNYLPQYGPYLVPGAATGWGDAVNLDSAASDEVRAFILGNARMWLEDYRVDALRLDAVHAFVDRRALTLLEELQLLAEDIEARTGRRKVLIAESDMNNPRLLEPRPAGYGLGAQWSDDYHHALHVALTGETSGYYEDFADPDALPKVLRGGFYHDGSYSSFRGRVHGRPVDPSLVDAAQLVVCSQNHDQVGNRATGDRPSATLSRDGLAVAAVLTLASPFTPMLFMGEEYGATTPWQFFTSHPEPELAEATRKGRIEEFARMGWDPALVPDPQDPATRERSVLDWAEAEAPEGARMLDLYRRLIAVRAELPGLWQGRLDETEVTSGRGEAGAGDVDGGARWVAWRRPGAMVCIGFGPGPVEIPLPAGAQAQIAVATSEDCSVEATHDGGAAVRLAGLAAVVLALPPSV</sequence>
<proteinExistence type="inferred from homology"/>
<dbReference type="Pfam" id="PF00128">
    <property type="entry name" value="Alpha-amylase"/>
    <property type="match status" value="1"/>
</dbReference>
<evidence type="ECO:0000256" key="3">
    <source>
        <dbReference type="ARBA" id="ARBA00008061"/>
    </source>
</evidence>
<protein>
    <recommendedName>
        <fullName evidence="5 11">Malto-oligosyltrehalose trehalohydrolase</fullName>
        <ecNumber evidence="4 11">3.2.1.141</ecNumber>
    </recommendedName>
</protein>
<evidence type="ECO:0000256" key="5">
    <source>
        <dbReference type="ARBA" id="ARBA00015938"/>
    </source>
</evidence>
<comment type="pathway">
    <text evidence="2">Glycan biosynthesis; trehalose biosynthesis.</text>
</comment>
<feature type="region of interest" description="Disordered" evidence="12">
    <location>
        <begin position="1"/>
        <end position="60"/>
    </location>
</feature>
<evidence type="ECO:0000256" key="1">
    <source>
        <dbReference type="ARBA" id="ARBA00004496"/>
    </source>
</evidence>
<dbReference type="EMBL" id="BAAAQW010000003">
    <property type="protein sequence ID" value="GAA2198547.1"/>
    <property type="molecule type" value="Genomic_DNA"/>
</dbReference>
<evidence type="ECO:0000256" key="4">
    <source>
        <dbReference type="ARBA" id="ARBA00012268"/>
    </source>
</evidence>
<comment type="similarity">
    <text evidence="3">Belongs to the glycosyl hydrolase 13 family.</text>
</comment>
<evidence type="ECO:0000259" key="13">
    <source>
        <dbReference type="SMART" id="SM00642"/>
    </source>
</evidence>
<name>A0ABP5NG48_9MICC</name>
<keyword evidence="7" id="KW-0378">Hydrolase</keyword>
<evidence type="ECO:0000313" key="15">
    <source>
        <dbReference type="Proteomes" id="UP001500432"/>
    </source>
</evidence>
<comment type="catalytic activity">
    <reaction evidence="10">
        <text>hydrolysis of (1-&gt;4)-alpha-D-glucosidic linkage in 4-alpha-D-[(1-&gt;4)-alpha-D-glucanosyl]n trehalose to yield trehalose and (1-&gt;4)-alpha-D-glucan.</text>
        <dbReference type="EC" id="3.2.1.141"/>
    </reaction>
</comment>
<dbReference type="InterPro" id="IPR013783">
    <property type="entry name" value="Ig-like_fold"/>
</dbReference>
<keyword evidence="9" id="KW-0326">Glycosidase</keyword>
<dbReference type="PANTHER" id="PTHR43651">
    <property type="entry name" value="1,4-ALPHA-GLUCAN-BRANCHING ENZYME"/>
    <property type="match status" value="1"/>
</dbReference>
<evidence type="ECO:0000256" key="10">
    <source>
        <dbReference type="ARBA" id="ARBA00034013"/>
    </source>
</evidence>
<dbReference type="InterPro" id="IPR006047">
    <property type="entry name" value="GH13_cat_dom"/>
</dbReference>
<evidence type="ECO:0000256" key="6">
    <source>
        <dbReference type="ARBA" id="ARBA00022490"/>
    </source>
</evidence>
<comment type="subcellular location">
    <subcellularLocation>
        <location evidence="1">Cytoplasm</location>
    </subcellularLocation>
</comment>
<dbReference type="Gene3D" id="2.60.40.10">
    <property type="entry name" value="Immunoglobulins"/>
    <property type="match status" value="1"/>
</dbReference>
<dbReference type="SUPFAM" id="SSF81296">
    <property type="entry name" value="E set domains"/>
    <property type="match status" value="1"/>
</dbReference>
<dbReference type="Gene3D" id="1.10.10.760">
    <property type="entry name" value="E-set domains of sugar-utilizing enzymes"/>
    <property type="match status" value="1"/>
</dbReference>
<dbReference type="SUPFAM" id="SSF51445">
    <property type="entry name" value="(Trans)glycosidases"/>
    <property type="match status" value="1"/>
</dbReference>